<accession>A0ABM7RAW0</accession>
<dbReference type="Proteomes" id="UP001374893">
    <property type="component" value="Chromosome"/>
</dbReference>
<gene>
    <name evidence="1" type="ORF">HAHE_25090</name>
</gene>
<dbReference type="RefSeq" id="WP_338684908.1">
    <property type="nucleotide sequence ID" value="NZ_AP024702.1"/>
</dbReference>
<keyword evidence="2" id="KW-1185">Reference proteome</keyword>
<proteinExistence type="predicted"/>
<protein>
    <submittedName>
        <fullName evidence="1">Uncharacterized protein</fullName>
    </submittedName>
</protein>
<reference evidence="1 2" key="1">
    <citation type="submission" date="2021-06" db="EMBL/GenBank/DDBJ databases">
        <title>Complete genome of Haloferula helveola possessing various polysaccharide degrading enzymes.</title>
        <authorList>
            <person name="Takami H."/>
            <person name="Huang C."/>
            <person name="Hamasaki K."/>
        </authorList>
    </citation>
    <scope>NUCLEOTIDE SEQUENCE [LARGE SCALE GENOMIC DNA]</scope>
    <source>
        <strain evidence="1 2">CN-1</strain>
    </source>
</reference>
<name>A0ABM7RAW0_9BACT</name>
<dbReference type="EMBL" id="AP024702">
    <property type="protein sequence ID" value="BCX48601.1"/>
    <property type="molecule type" value="Genomic_DNA"/>
</dbReference>
<evidence type="ECO:0000313" key="2">
    <source>
        <dbReference type="Proteomes" id="UP001374893"/>
    </source>
</evidence>
<evidence type="ECO:0000313" key="1">
    <source>
        <dbReference type="EMBL" id="BCX48601.1"/>
    </source>
</evidence>
<sequence>MSLEFPERLFHTLNDLERRWSADRSDIRQWLIGSQLTAAVWLPVMTVIDASSTPAFEHWEGYIRFSGPQCRRLFRNGWIPLREFIPFEGERNFRLPEVKDDVIVDLDELVVLETERRRFERLFPGITRLRKKVAPETAAAGGQVDFDPGYRSVRIAGRTHRFGPIQAGVIALLAEATARGEPWQSGKALLRDAGSECFSMSNLFKRHPAWREVIESDRRGFYRLSPAVPVAPSSLADRA</sequence>
<organism evidence="1 2">
    <name type="scientific">Haloferula helveola</name>
    <dbReference type="NCBI Taxonomy" id="490095"/>
    <lineage>
        <taxon>Bacteria</taxon>
        <taxon>Pseudomonadati</taxon>
        <taxon>Verrucomicrobiota</taxon>
        <taxon>Verrucomicrobiia</taxon>
        <taxon>Verrucomicrobiales</taxon>
        <taxon>Verrucomicrobiaceae</taxon>
        <taxon>Haloferula</taxon>
    </lineage>
</organism>